<dbReference type="AlphaFoldDB" id="E6TE09"/>
<gene>
    <name evidence="1" type="ordered locus">Mspyr1_32420</name>
</gene>
<evidence type="ECO:0000313" key="2">
    <source>
        <dbReference type="Proteomes" id="UP000008916"/>
    </source>
</evidence>
<reference evidence="1 2" key="1">
    <citation type="journal article" date="2011" name="Stand. Genomic Sci.">
        <title>Complete genome sequence of Mycobacterium sp. strain (Spyr1) and reclassification to Mycobacterium gilvum Spyr1.</title>
        <authorList>
            <person name="Kallimanis A."/>
            <person name="Karabika E."/>
            <person name="Mavromatis K."/>
            <person name="Lapidus A."/>
            <person name="Labutti K.M."/>
            <person name="Liolios K."/>
            <person name="Ivanova N."/>
            <person name="Goodwin L."/>
            <person name="Woyke T."/>
            <person name="Velentzas A.D."/>
            <person name="Perisynakis A."/>
            <person name="Ouzounis C.C."/>
            <person name="Kyrpides N.C."/>
            <person name="Koukkou A.I."/>
            <person name="Drainas C."/>
        </authorList>
    </citation>
    <scope>NUCLEOTIDE SEQUENCE [LARGE SCALE GENOMIC DNA]</scope>
    <source>
        <strain evidence="2">DSM 45189 / LMG 24558 / Spyr1</strain>
    </source>
</reference>
<organism evidence="1 2">
    <name type="scientific">Mycolicibacterium gilvum (strain DSM 45189 / LMG 24558 / Spyr1)</name>
    <name type="common">Mycobacterium gilvum</name>
    <dbReference type="NCBI Taxonomy" id="278137"/>
    <lineage>
        <taxon>Bacteria</taxon>
        <taxon>Bacillati</taxon>
        <taxon>Actinomycetota</taxon>
        <taxon>Actinomycetes</taxon>
        <taxon>Mycobacteriales</taxon>
        <taxon>Mycobacteriaceae</taxon>
        <taxon>Mycolicibacterium</taxon>
    </lineage>
</organism>
<dbReference type="Proteomes" id="UP000008916">
    <property type="component" value="Chromosome"/>
</dbReference>
<dbReference type="KEGG" id="msp:Mspyr1_32420"/>
<evidence type="ECO:0000313" key="1">
    <source>
        <dbReference type="EMBL" id="ADT99853.1"/>
    </source>
</evidence>
<sequence>MANPAELLHQRLTDWQGSRTRVSLNEQRIAIRHLDAIEELLTEMDAAKRPTDLFRMSFDRWATLTIYHPHGWQKQEAQKHIDVTALAHLKHLADTLHGVAPALKPDGLEALRAMAQSAKELVEQDPALDPLLRQHVLQVIAHVNYCIDDYAAVGDFDLREAAERLMSTMMRTAATVKDTEGVSKWRQWMDGFWYPFTVEVTAAIPSAALTQLALGGGL</sequence>
<name>E6TE09_MYCSR</name>
<accession>E6TE09</accession>
<dbReference type="EMBL" id="CP002385">
    <property type="protein sequence ID" value="ADT99853.1"/>
    <property type="molecule type" value="Genomic_DNA"/>
</dbReference>
<dbReference type="HOGENOM" id="CLU_1178638_0_0_11"/>
<proteinExistence type="predicted"/>
<protein>
    <submittedName>
        <fullName evidence="1">Uncharacterized protein</fullName>
    </submittedName>
</protein>
<keyword evidence="2" id="KW-1185">Reference proteome</keyword>
<dbReference type="RefSeq" id="WP_013471965.1">
    <property type="nucleotide sequence ID" value="NC_014814.1"/>
</dbReference>